<proteinExistence type="predicted"/>
<evidence type="ECO:0000256" key="5">
    <source>
        <dbReference type="PROSITE-ProRule" id="PRU00042"/>
    </source>
</evidence>
<reference evidence="9" key="4">
    <citation type="submission" date="2025-09" db="UniProtKB">
        <authorList>
            <consortium name="Ensembl"/>
        </authorList>
    </citation>
    <scope>IDENTIFICATION</scope>
</reference>
<dbReference type="Ensembl" id="ENSELUT00000041942.3">
    <property type="protein sequence ID" value="ENSELUP00000021660.3"/>
    <property type="gene ID" value="ENSELUG00000020757.3"/>
</dbReference>
<name>A0A3P8YYR6_ESOLU</name>
<dbReference type="Pfam" id="PF23103">
    <property type="entry name" value="Zf-C2H2_ZNF451_5th"/>
    <property type="match status" value="1"/>
</dbReference>
<evidence type="ECO:0000256" key="1">
    <source>
        <dbReference type="ARBA" id="ARBA00022723"/>
    </source>
</evidence>
<dbReference type="GO" id="GO:0005634">
    <property type="term" value="C:nucleus"/>
    <property type="evidence" value="ECO:0007669"/>
    <property type="project" value="TreeGrafter"/>
</dbReference>
<evidence type="ECO:0000313" key="10">
    <source>
        <dbReference type="Proteomes" id="UP000265140"/>
    </source>
</evidence>
<dbReference type="GeneTree" id="ENSGT00940000166866"/>
<dbReference type="InterPro" id="IPR058950">
    <property type="entry name" value="Zf-C2H2_ZNF451_5th"/>
</dbReference>
<dbReference type="PROSITE" id="PS00028">
    <property type="entry name" value="ZINC_FINGER_C2H2_1"/>
    <property type="match status" value="7"/>
</dbReference>
<feature type="region of interest" description="Disordered" evidence="7">
    <location>
        <begin position="363"/>
        <end position="408"/>
    </location>
</feature>
<evidence type="ECO:0000256" key="7">
    <source>
        <dbReference type="SAM" id="MobiDB-lite"/>
    </source>
</evidence>
<evidence type="ECO:0000259" key="8">
    <source>
        <dbReference type="PROSITE" id="PS50157"/>
    </source>
</evidence>
<accession>A0A3P8YYR6</accession>
<dbReference type="Pfam" id="PF23101">
    <property type="entry name" value="Zf-C2H2_ZNF451_1st"/>
    <property type="match status" value="1"/>
</dbReference>
<keyword evidence="4" id="KW-0862">Zinc</keyword>
<keyword evidence="6" id="KW-0175">Coiled coil</keyword>
<dbReference type="Bgee" id="ENSELUG00000020757">
    <property type="expression patterns" value="Expressed in ovary and 14 other cell types or tissues"/>
</dbReference>
<gene>
    <name evidence="9" type="primary">ZNF451</name>
</gene>
<reference evidence="9" key="2">
    <citation type="submission" date="2020-02" db="EMBL/GenBank/DDBJ databases">
        <title>Esox lucius (northern pike) genome, fEsoLuc1, primary haplotype.</title>
        <authorList>
            <person name="Myers G."/>
            <person name="Karagic N."/>
            <person name="Meyer A."/>
            <person name="Pippel M."/>
            <person name="Reichard M."/>
            <person name="Winkler S."/>
            <person name="Tracey A."/>
            <person name="Sims Y."/>
            <person name="Howe K."/>
            <person name="Rhie A."/>
            <person name="Formenti G."/>
            <person name="Durbin R."/>
            <person name="Fedrigo O."/>
            <person name="Jarvis E.D."/>
        </authorList>
    </citation>
    <scope>NUCLEOTIDE SEQUENCE [LARGE SCALE GENOMIC DNA]</scope>
</reference>
<feature type="region of interest" description="Disordered" evidence="7">
    <location>
        <begin position="514"/>
        <end position="549"/>
    </location>
</feature>
<dbReference type="AlphaFoldDB" id="A0A3P8YYR6"/>
<reference evidence="9" key="3">
    <citation type="submission" date="2025-08" db="UniProtKB">
        <authorList>
            <consortium name="Ensembl"/>
        </authorList>
    </citation>
    <scope>IDENTIFICATION</scope>
</reference>
<dbReference type="GO" id="GO:0043565">
    <property type="term" value="F:sequence-specific DNA binding"/>
    <property type="evidence" value="ECO:0007669"/>
    <property type="project" value="TreeGrafter"/>
</dbReference>
<keyword evidence="3 5" id="KW-0863">Zinc-finger</keyword>
<dbReference type="Proteomes" id="UP000265140">
    <property type="component" value="Chromosome 6"/>
</dbReference>
<keyword evidence="2" id="KW-0677">Repeat</keyword>
<feature type="region of interest" description="Disordered" evidence="7">
    <location>
        <begin position="648"/>
        <end position="669"/>
    </location>
</feature>
<feature type="domain" description="C2H2-type" evidence="8">
    <location>
        <begin position="583"/>
        <end position="611"/>
    </location>
</feature>
<dbReference type="PROSITE" id="PS50157">
    <property type="entry name" value="ZINC_FINGER_C2H2_2"/>
    <property type="match status" value="1"/>
</dbReference>
<dbReference type="PROSITE" id="PS50330">
    <property type="entry name" value="UIM"/>
    <property type="match status" value="1"/>
</dbReference>
<keyword evidence="10" id="KW-1185">Reference proteome</keyword>
<dbReference type="GO" id="GO:0008270">
    <property type="term" value="F:zinc ion binding"/>
    <property type="evidence" value="ECO:0007669"/>
    <property type="project" value="UniProtKB-KW"/>
</dbReference>
<sequence>PMSSPGAEDDDEVEFVSEAPLRPVLECIDLLSEGEDDESSPMRAQVTSTLDRLARQVASAKKERAEKCRAFKVRAPRQELAINATGHTNDAKRCVDMWLKMPGKTVWWPEVSSSGSIFPHIPCPVINCGRVYDNVPLLEGHLKRFDHSPCDPTIHLRGSPAELQACVACGLHFETKEAWKVHQRSKLSSSDRGHNSSRTCQSIVCFACPSCYLLFYIRDECLQHMSAKNHCSQAIVMSAMPVPIPRYAKNRLIAMCKEVSFSVRCTHCRKAIHSHMEAQAHFNVQCRQGGARAEAEKTVVQVMKQLQALGQCYECGQLFTKPGQADRHKELNQHDVEVNGTMERAILHYCNFYEIQHAKRASAAGTSGPRQFKGPGAASQKDKNWADSVRSPAKRPRLCGGANGSAGPTGSGLKVAWFCECGQRFSEEALATKHLLAANQIFHQCGVCGKHMGESSITRLHMSRFHGGAHLSNFLFHCRLCKVDMPRHEDILSHVAESHRGHTYFSEREVPVEEPAPIPDAQPSTSGGPRAPTESRKRSAPFPPPPPEQDERWMCRMCEDVFPTERAAHKHCRDVRNHSFQRFVCGHCPQKFFKEATLRRHCVNEHQGQVVTRYFCGLCDSMEYDTEEEFQQHYSGLHSKDYYRMDEPEERPLGRPAEAPSPSQLTLTKESSECPCMSSDKDKVERKATFTRCVKRLSREGRCRFVCPPCGVRVSSFAQVMTHVHTRHDALGLGKSFDVVCGACQESHKDVPSFHNHYHSRHCPLDPCCSSRGGGGTDFICLNCHIATEILEMFLLGLFLNTVYFVHVCCVSDESEEDIKRALALSVKEAREPDEIDIGVYLPLFT</sequence>
<dbReference type="Pfam" id="PF23108">
    <property type="entry name" value="Zf-C2H2_ZNF451"/>
    <property type="match status" value="1"/>
</dbReference>
<dbReference type="PANTHER" id="PTHR24408:SF61">
    <property type="entry name" value="E3 SUMO-PROTEIN LIGASE ZNF451"/>
    <property type="match status" value="1"/>
</dbReference>
<dbReference type="InterPro" id="IPR058949">
    <property type="entry name" value="Zf-C2H2_ZNF451_1st"/>
</dbReference>
<dbReference type="SMART" id="SM00355">
    <property type="entry name" value="ZnF_C2H2"/>
    <property type="match status" value="11"/>
</dbReference>
<dbReference type="InterPro" id="IPR058156">
    <property type="entry name" value="Znf-C2H2_ZNF451"/>
</dbReference>
<evidence type="ECO:0000313" key="9">
    <source>
        <dbReference type="Ensembl" id="ENSELUP00000021660.3"/>
    </source>
</evidence>
<organism evidence="9 10">
    <name type="scientific">Esox lucius</name>
    <name type="common">Northern pike</name>
    <dbReference type="NCBI Taxonomy" id="8010"/>
    <lineage>
        <taxon>Eukaryota</taxon>
        <taxon>Metazoa</taxon>
        <taxon>Chordata</taxon>
        <taxon>Craniata</taxon>
        <taxon>Vertebrata</taxon>
        <taxon>Euteleostomi</taxon>
        <taxon>Actinopterygii</taxon>
        <taxon>Neopterygii</taxon>
        <taxon>Teleostei</taxon>
        <taxon>Protacanthopterygii</taxon>
        <taxon>Esociformes</taxon>
        <taxon>Esocidae</taxon>
        <taxon>Esox</taxon>
    </lineage>
</organism>
<evidence type="ECO:0000256" key="3">
    <source>
        <dbReference type="ARBA" id="ARBA00022771"/>
    </source>
</evidence>
<keyword evidence="1" id="KW-0479">Metal-binding</keyword>
<reference evidence="10" key="1">
    <citation type="journal article" date="2014" name="PLoS ONE">
        <title>The genome and linkage map of the northern pike (Esox lucius): conserved synteny revealed between the salmonid sister group and the Neoteleostei.</title>
        <authorList>
            <person name="Rondeau E.B."/>
            <person name="Minkley D.R."/>
            <person name="Leong J.S."/>
            <person name="Messmer A.M."/>
            <person name="Jantzen J.R."/>
            <person name="von Schalburg K.R."/>
            <person name="Lemon C."/>
            <person name="Bird N.H."/>
            <person name="Koop B.F."/>
        </authorList>
    </citation>
    <scope>NUCLEOTIDE SEQUENCE</scope>
</reference>
<feature type="coiled-coil region" evidence="6">
    <location>
        <begin position="43"/>
        <end position="70"/>
    </location>
</feature>
<evidence type="ECO:0000256" key="2">
    <source>
        <dbReference type="ARBA" id="ARBA00022737"/>
    </source>
</evidence>
<evidence type="ECO:0000256" key="6">
    <source>
        <dbReference type="SAM" id="Coils"/>
    </source>
</evidence>
<protein>
    <recommendedName>
        <fullName evidence="8">C2H2-type domain-containing protein</fullName>
    </recommendedName>
</protein>
<dbReference type="InterPro" id="IPR013087">
    <property type="entry name" value="Znf_C2H2_type"/>
</dbReference>
<dbReference type="GO" id="GO:0000981">
    <property type="term" value="F:DNA-binding transcription factor activity, RNA polymerase II-specific"/>
    <property type="evidence" value="ECO:0007669"/>
    <property type="project" value="TreeGrafter"/>
</dbReference>
<evidence type="ECO:0000256" key="4">
    <source>
        <dbReference type="ARBA" id="ARBA00022833"/>
    </source>
</evidence>
<dbReference type="PANTHER" id="PTHR24408">
    <property type="entry name" value="ZINC FINGER PROTEIN"/>
    <property type="match status" value="1"/>
</dbReference>
<dbReference type="InterPro" id="IPR003903">
    <property type="entry name" value="UIM_dom"/>
</dbReference>